<evidence type="ECO:0000256" key="1">
    <source>
        <dbReference type="ARBA" id="ARBA00004141"/>
    </source>
</evidence>
<evidence type="ECO:0000256" key="4">
    <source>
        <dbReference type="ARBA" id="ARBA00022989"/>
    </source>
</evidence>
<dbReference type="InterPro" id="IPR045231">
    <property type="entry name" value="Yip1/4-like"/>
</dbReference>
<keyword evidence="5 6" id="KW-0472">Membrane</keyword>
<comment type="subcellular location">
    <subcellularLocation>
        <location evidence="6">Golgi apparatus membrane</location>
        <topology evidence="6">Multi-pass membrane protein</topology>
    </subcellularLocation>
    <subcellularLocation>
        <location evidence="1">Membrane</location>
        <topology evidence="1">Multi-pass membrane protein</topology>
    </subcellularLocation>
</comment>
<organism evidence="9 10">
    <name type="scientific">Mucor plumbeus</name>
    <dbReference type="NCBI Taxonomy" id="97098"/>
    <lineage>
        <taxon>Eukaryota</taxon>
        <taxon>Fungi</taxon>
        <taxon>Fungi incertae sedis</taxon>
        <taxon>Mucoromycota</taxon>
        <taxon>Mucoromycotina</taxon>
        <taxon>Mucoromycetes</taxon>
        <taxon>Mucorales</taxon>
        <taxon>Mucorineae</taxon>
        <taxon>Mucoraceae</taxon>
        <taxon>Mucor</taxon>
    </lineage>
</organism>
<dbReference type="Pfam" id="PF04893">
    <property type="entry name" value="Yip1"/>
    <property type="match status" value="1"/>
</dbReference>
<protein>
    <recommendedName>
        <fullName evidence="6">Protein YIP</fullName>
    </recommendedName>
</protein>
<feature type="compositionally biased region" description="Low complexity" evidence="7">
    <location>
        <begin position="67"/>
        <end position="77"/>
    </location>
</feature>
<keyword evidence="3 6" id="KW-0812">Transmembrane</keyword>
<name>A0A8H7QNA8_9FUNG</name>
<evidence type="ECO:0000313" key="10">
    <source>
        <dbReference type="Proteomes" id="UP000650833"/>
    </source>
</evidence>
<evidence type="ECO:0000256" key="5">
    <source>
        <dbReference type="ARBA" id="ARBA00023136"/>
    </source>
</evidence>
<dbReference type="PANTHER" id="PTHR21236:SF1">
    <property type="entry name" value="PROTEIN YIPF6"/>
    <property type="match status" value="1"/>
</dbReference>
<dbReference type="Proteomes" id="UP000650833">
    <property type="component" value="Unassembled WGS sequence"/>
</dbReference>
<dbReference type="GO" id="GO:0000139">
    <property type="term" value="C:Golgi membrane"/>
    <property type="evidence" value="ECO:0007669"/>
    <property type="project" value="UniProtKB-SubCell"/>
</dbReference>
<dbReference type="GO" id="GO:0005802">
    <property type="term" value="C:trans-Golgi network"/>
    <property type="evidence" value="ECO:0007669"/>
    <property type="project" value="TreeGrafter"/>
</dbReference>
<feature type="compositionally biased region" description="Basic and acidic residues" evidence="7">
    <location>
        <begin position="1"/>
        <end position="10"/>
    </location>
</feature>
<accession>A0A8H7QNA8</accession>
<dbReference type="EMBL" id="JAEPRC010000571">
    <property type="protein sequence ID" value="KAG2194671.1"/>
    <property type="molecule type" value="Genomic_DNA"/>
</dbReference>
<evidence type="ECO:0000256" key="3">
    <source>
        <dbReference type="ARBA" id="ARBA00022692"/>
    </source>
</evidence>
<evidence type="ECO:0000256" key="7">
    <source>
        <dbReference type="SAM" id="MobiDB-lite"/>
    </source>
</evidence>
<feature type="transmembrane region" description="Helical" evidence="6">
    <location>
        <begin position="180"/>
        <end position="203"/>
    </location>
</feature>
<feature type="transmembrane region" description="Helical" evidence="6">
    <location>
        <begin position="152"/>
        <end position="173"/>
    </location>
</feature>
<dbReference type="GO" id="GO:0006888">
    <property type="term" value="P:endoplasmic reticulum to Golgi vesicle-mediated transport"/>
    <property type="evidence" value="ECO:0007669"/>
    <property type="project" value="InterPro"/>
</dbReference>
<dbReference type="AlphaFoldDB" id="A0A8H7QNA8"/>
<comment type="similarity">
    <text evidence="2 6">Belongs to the YIP1 family.</text>
</comment>
<evidence type="ECO:0000256" key="2">
    <source>
        <dbReference type="ARBA" id="ARBA00010596"/>
    </source>
</evidence>
<keyword evidence="4 6" id="KW-1133">Transmembrane helix</keyword>
<gene>
    <name evidence="9" type="ORF">INT46_004213</name>
</gene>
<feature type="region of interest" description="Disordered" evidence="7">
    <location>
        <begin position="1"/>
        <end position="84"/>
    </location>
</feature>
<dbReference type="PANTHER" id="PTHR21236">
    <property type="entry name" value="GOLGI MEMBRANE PROTEIN YIP1"/>
    <property type="match status" value="1"/>
</dbReference>
<feature type="transmembrane region" description="Helical" evidence="6">
    <location>
        <begin position="243"/>
        <end position="261"/>
    </location>
</feature>
<dbReference type="OrthoDB" id="411251at2759"/>
<feature type="domain" description="Yip1" evidence="8">
    <location>
        <begin position="120"/>
        <end position="259"/>
    </location>
</feature>
<evidence type="ECO:0000256" key="6">
    <source>
        <dbReference type="RuleBase" id="RU361264"/>
    </source>
</evidence>
<feature type="transmembrane region" description="Helical" evidence="6">
    <location>
        <begin position="128"/>
        <end position="146"/>
    </location>
</feature>
<feature type="transmembrane region" description="Helical" evidence="6">
    <location>
        <begin position="209"/>
        <end position="231"/>
    </location>
</feature>
<sequence>MLSPSKHQEEYDNPFANSASVDPFQDSAFIEPDLDLTGQSTVNAQPAEALQPTITGNIGNAPSGSRQQEQQQQQPQKQDNDISMYSGIDTLDEPVTVTISRDLKKVGNKLLQVLHPNGDRDVLRDWDLWGPLLLCLTLAIVLSVGAPDNQAVSIFTSVFVIVWLGAAVVTLNAKLLGGAVSFFQSVCVMGYCLFPIVVSAIVATFVRLIWVRLPISIIAFAWSTYASIGFMSESQIHLQNRRALAAFPLFLFYFVIAWLVLLS</sequence>
<evidence type="ECO:0000313" key="9">
    <source>
        <dbReference type="EMBL" id="KAG2194671.1"/>
    </source>
</evidence>
<evidence type="ECO:0000259" key="8">
    <source>
        <dbReference type="Pfam" id="PF04893"/>
    </source>
</evidence>
<dbReference type="InterPro" id="IPR006977">
    <property type="entry name" value="Yip1_dom"/>
</dbReference>
<keyword evidence="10" id="KW-1185">Reference proteome</keyword>
<reference evidence="9" key="1">
    <citation type="submission" date="2020-12" db="EMBL/GenBank/DDBJ databases">
        <title>Metabolic potential, ecology and presence of endohyphal bacteria is reflected in genomic diversity of Mucoromycotina.</title>
        <authorList>
            <person name="Muszewska A."/>
            <person name="Okrasinska A."/>
            <person name="Steczkiewicz K."/>
            <person name="Drgas O."/>
            <person name="Orlowska M."/>
            <person name="Perlinska-Lenart U."/>
            <person name="Aleksandrzak-Piekarczyk T."/>
            <person name="Szatraj K."/>
            <person name="Zielenkiewicz U."/>
            <person name="Pilsyk S."/>
            <person name="Malc E."/>
            <person name="Mieczkowski P."/>
            <person name="Kruszewska J.S."/>
            <person name="Biernat P."/>
            <person name="Pawlowska J."/>
        </authorList>
    </citation>
    <scope>NUCLEOTIDE SEQUENCE</scope>
    <source>
        <strain evidence="9">CBS 226.32</strain>
    </source>
</reference>
<proteinExistence type="inferred from homology"/>
<comment type="caution">
    <text evidence="9">The sequence shown here is derived from an EMBL/GenBank/DDBJ whole genome shotgun (WGS) entry which is preliminary data.</text>
</comment>
<feature type="compositionally biased region" description="Polar residues" evidence="7">
    <location>
        <begin position="52"/>
        <end position="66"/>
    </location>
</feature>